<dbReference type="STRING" id="287986.DV20_18115"/>
<organism evidence="1 2">
    <name type="scientific">Amycolatopsis rifamycinica</name>
    <dbReference type="NCBI Taxonomy" id="287986"/>
    <lineage>
        <taxon>Bacteria</taxon>
        <taxon>Bacillati</taxon>
        <taxon>Actinomycetota</taxon>
        <taxon>Actinomycetes</taxon>
        <taxon>Pseudonocardiales</taxon>
        <taxon>Pseudonocardiaceae</taxon>
        <taxon>Amycolatopsis</taxon>
    </lineage>
</organism>
<dbReference type="AlphaFoldDB" id="A0A066U9I3"/>
<name>A0A066U9I3_9PSEU</name>
<keyword evidence="2" id="KW-1185">Reference proteome</keyword>
<dbReference type="Proteomes" id="UP000027345">
    <property type="component" value="Unassembled WGS sequence"/>
</dbReference>
<accession>A0A066U9I3</accession>
<evidence type="ECO:0000313" key="1">
    <source>
        <dbReference type="EMBL" id="KDN20893.1"/>
    </source>
</evidence>
<gene>
    <name evidence="1" type="ORF">DV20_18115</name>
</gene>
<dbReference type="EMBL" id="JMQI01000035">
    <property type="protein sequence ID" value="KDN20893.1"/>
    <property type="molecule type" value="Genomic_DNA"/>
</dbReference>
<proteinExistence type="predicted"/>
<comment type="caution">
    <text evidence="1">The sequence shown here is derived from an EMBL/GenBank/DDBJ whole genome shotgun (WGS) entry which is preliminary data.</text>
</comment>
<evidence type="ECO:0000313" key="2">
    <source>
        <dbReference type="Proteomes" id="UP000027345"/>
    </source>
</evidence>
<sequence length="97" mass="10726">MDTAGRIADVMRRPGAYEIRTLEQAIAFFGGFDAATGFDLLRGFREWLSRHGGDGPNLTWAYQVSRVVAGQVSPDAGEEARIAEFFRLVRMFLAAAE</sequence>
<reference evidence="1 2" key="1">
    <citation type="submission" date="2014-05" db="EMBL/GenBank/DDBJ databases">
        <title>Draft genome sequence of Amycolatopsis rifamycinica DSM 46095.</title>
        <authorList>
            <person name="Lal R."/>
            <person name="Saxena A."/>
            <person name="Kumari R."/>
            <person name="Mukherjee U."/>
            <person name="Singh P."/>
            <person name="Sangwan N."/>
            <person name="Mahato N.K."/>
        </authorList>
    </citation>
    <scope>NUCLEOTIDE SEQUENCE [LARGE SCALE GENOMIC DNA]</scope>
    <source>
        <strain evidence="1 2">DSM 46095</strain>
    </source>
</reference>
<protein>
    <submittedName>
        <fullName evidence="1">Uncharacterized protein</fullName>
    </submittedName>
</protein>